<dbReference type="RefSeq" id="XP_067921605.1">
    <property type="nucleotide sequence ID" value="XM_068066420.1"/>
</dbReference>
<comment type="caution">
    <text evidence="1">The sequence shown here is derived from an EMBL/GenBank/DDBJ whole genome shotgun (WGS) entry which is preliminary data.</text>
</comment>
<dbReference type="EMBL" id="MIGC01003129">
    <property type="protein sequence ID" value="PHJ19913.1"/>
    <property type="molecule type" value="Genomic_DNA"/>
</dbReference>
<keyword evidence="2" id="KW-1185">Reference proteome</keyword>
<evidence type="ECO:0000313" key="2">
    <source>
        <dbReference type="Proteomes" id="UP000221165"/>
    </source>
</evidence>
<dbReference type="GeneID" id="94429631"/>
<protein>
    <submittedName>
        <fullName evidence="1">Uncharacterized protein</fullName>
    </submittedName>
</protein>
<name>A0A2C6KV10_9APIC</name>
<reference evidence="1 2" key="1">
    <citation type="journal article" date="2017" name="Int. J. Parasitol.">
        <title>The genome of the protozoan parasite Cystoisospora suis and a reverse vaccinology approach to identify vaccine candidates.</title>
        <authorList>
            <person name="Palmieri N."/>
            <person name="Shrestha A."/>
            <person name="Ruttkowski B."/>
            <person name="Beck T."/>
            <person name="Vogl C."/>
            <person name="Tomley F."/>
            <person name="Blake D.P."/>
            <person name="Joachim A."/>
        </authorList>
    </citation>
    <scope>NUCLEOTIDE SEQUENCE [LARGE SCALE GENOMIC DNA]</scope>
    <source>
        <strain evidence="1 2">Wien I</strain>
    </source>
</reference>
<dbReference type="AlphaFoldDB" id="A0A2C6KV10"/>
<sequence>MCGYVCRTMMDLFPLLGRSVFCVSYLMSFLSLHSPSLLLTTGIAVLFLNELLPLRISPQVRRR</sequence>
<dbReference type="Proteomes" id="UP000221165">
    <property type="component" value="Unassembled WGS sequence"/>
</dbReference>
<proteinExistence type="predicted"/>
<organism evidence="1 2">
    <name type="scientific">Cystoisospora suis</name>
    <dbReference type="NCBI Taxonomy" id="483139"/>
    <lineage>
        <taxon>Eukaryota</taxon>
        <taxon>Sar</taxon>
        <taxon>Alveolata</taxon>
        <taxon>Apicomplexa</taxon>
        <taxon>Conoidasida</taxon>
        <taxon>Coccidia</taxon>
        <taxon>Eucoccidiorida</taxon>
        <taxon>Eimeriorina</taxon>
        <taxon>Sarcocystidae</taxon>
        <taxon>Cystoisospora</taxon>
    </lineage>
</organism>
<gene>
    <name evidence="1" type="ORF">CSUI_006256</name>
</gene>
<evidence type="ECO:0000313" key="1">
    <source>
        <dbReference type="EMBL" id="PHJ19913.1"/>
    </source>
</evidence>
<accession>A0A2C6KV10</accession>
<dbReference type="VEuPathDB" id="ToxoDB:CSUI_006256"/>